<keyword evidence="2" id="KW-0805">Transcription regulation</keyword>
<sequence length="205" mass="22527">MKLLIVDDDILIRKSLSFALASESDIEVVGTAPDGSTAIEQCRVHQPDIVLMDIRMPGIDGISATRLIKKSHPLTKVMVLTTFADKKNSLQALSAGADGYLVKTDKIASIAQKLRLLYEGTSIIDGPVLPHLTRPETSLLEKLSPRECDIARLVAQGLTNKEIANQLFLSEGTIRNKTITIMEKLAVSNRTQLGIAYYEEKNQKI</sequence>
<dbReference type="InterPro" id="IPR000792">
    <property type="entry name" value="Tscrpt_reg_LuxR_C"/>
</dbReference>
<evidence type="ECO:0000256" key="1">
    <source>
        <dbReference type="ARBA" id="ARBA00022553"/>
    </source>
</evidence>
<dbReference type="PROSITE" id="PS50043">
    <property type="entry name" value="HTH_LUXR_2"/>
    <property type="match status" value="1"/>
</dbReference>
<protein>
    <submittedName>
        <fullName evidence="5">DNA-binding response regulator</fullName>
    </submittedName>
</protein>
<proteinExistence type="predicted"/>
<dbReference type="PRINTS" id="PR00038">
    <property type="entry name" value="HTHLUXR"/>
</dbReference>
<organism evidence="5 6">
    <name type="scientific">Enterococcus casseliflavus</name>
    <name type="common">Enterococcus flavescens</name>
    <dbReference type="NCBI Taxonomy" id="37734"/>
    <lineage>
        <taxon>Bacteria</taxon>
        <taxon>Bacillati</taxon>
        <taxon>Bacillota</taxon>
        <taxon>Bacilli</taxon>
        <taxon>Lactobacillales</taxon>
        <taxon>Enterococcaceae</taxon>
        <taxon>Enterococcus</taxon>
    </lineage>
</organism>
<evidence type="ECO:0000256" key="2">
    <source>
        <dbReference type="ARBA" id="ARBA00023015"/>
    </source>
</evidence>
<dbReference type="GO" id="GO:0003677">
    <property type="term" value="F:DNA binding"/>
    <property type="evidence" value="ECO:0007669"/>
    <property type="project" value="UniProtKB-KW"/>
</dbReference>
<dbReference type="Pfam" id="PF00196">
    <property type="entry name" value="GerE"/>
    <property type="match status" value="1"/>
</dbReference>
<dbReference type="PROSITE" id="PS50110">
    <property type="entry name" value="RESPONSE_REGULATORY"/>
    <property type="match status" value="1"/>
</dbReference>
<dbReference type="SMART" id="SM00448">
    <property type="entry name" value="REC"/>
    <property type="match status" value="1"/>
</dbReference>
<evidence type="ECO:0000313" key="6">
    <source>
        <dbReference type="Proteomes" id="UP000286288"/>
    </source>
</evidence>
<dbReference type="Pfam" id="PF00072">
    <property type="entry name" value="Response_reg"/>
    <property type="match status" value="1"/>
</dbReference>
<evidence type="ECO:0000256" key="4">
    <source>
        <dbReference type="ARBA" id="ARBA00023163"/>
    </source>
</evidence>
<keyword evidence="1" id="KW-0597">Phosphoprotein</keyword>
<evidence type="ECO:0000313" key="5">
    <source>
        <dbReference type="EMBL" id="RHK05834.1"/>
    </source>
</evidence>
<dbReference type="PANTHER" id="PTHR43214:SF40">
    <property type="entry name" value="TRANSCRIPTIONAL REGULATORY PROTEIN LNRK"/>
    <property type="match status" value="1"/>
</dbReference>
<name>A0A415ES00_ENTCA</name>
<dbReference type="RefSeq" id="WP_016608142.1">
    <property type="nucleotide sequence ID" value="NZ_JAAVMP010000002.1"/>
</dbReference>
<gene>
    <name evidence="5" type="ORF">DW084_11925</name>
</gene>
<dbReference type="SUPFAM" id="SSF52172">
    <property type="entry name" value="CheY-like"/>
    <property type="match status" value="1"/>
</dbReference>
<dbReference type="InterPro" id="IPR058245">
    <property type="entry name" value="NreC/VraR/RcsB-like_REC"/>
</dbReference>
<dbReference type="PANTHER" id="PTHR43214">
    <property type="entry name" value="TWO-COMPONENT RESPONSE REGULATOR"/>
    <property type="match status" value="1"/>
</dbReference>
<dbReference type="Gene3D" id="3.40.50.2300">
    <property type="match status" value="1"/>
</dbReference>
<dbReference type="InterPro" id="IPR011006">
    <property type="entry name" value="CheY-like_superfamily"/>
</dbReference>
<accession>A0A415ES00</accession>
<dbReference type="SMART" id="SM00421">
    <property type="entry name" value="HTH_LUXR"/>
    <property type="match status" value="1"/>
</dbReference>
<dbReference type="GO" id="GO:0006355">
    <property type="term" value="P:regulation of DNA-templated transcription"/>
    <property type="evidence" value="ECO:0007669"/>
    <property type="project" value="InterPro"/>
</dbReference>
<dbReference type="InterPro" id="IPR039420">
    <property type="entry name" value="WalR-like"/>
</dbReference>
<keyword evidence="4" id="KW-0804">Transcription</keyword>
<dbReference type="CDD" id="cd17535">
    <property type="entry name" value="REC_NarL-like"/>
    <property type="match status" value="1"/>
</dbReference>
<dbReference type="EMBL" id="QRMZ01000015">
    <property type="protein sequence ID" value="RHK05834.1"/>
    <property type="molecule type" value="Genomic_DNA"/>
</dbReference>
<dbReference type="Proteomes" id="UP000286288">
    <property type="component" value="Unassembled WGS sequence"/>
</dbReference>
<comment type="caution">
    <text evidence="5">The sequence shown here is derived from an EMBL/GenBank/DDBJ whole genome shotgun (WGS) entry which is preliminary data.</text>
</comment>
<evidence type="ECO:0000256" key="3">
    <source>
        <dbReference type="ARBA" id="ARBA00023125"/>
    </source>
</evidence>
<dbReference type="CDD" id="cd06170">
    <property type="entry name" value="LuxR_C_like"/>
    <property type="match status" value="1"/>
</dbReference>
<dbReference type="InterPro" id="IPR001789">
    <property type="entry name" value="Sig_transdc_resp-reg_receiver"/>
</dbReference>
<dbReference type="AlphaFoldDB" id="A0A415ES00"/>
<dbReference type="GO" id="GO:0000160">
    <property type="term" value="P:phosphorelay signal transduction system"/>
    <property type="evidence" value="ECO:0007669"/>
    <property type="project" value="InterPro"/>
</dbReference>
<keyword evidence="3 5" id="KW-0238">DNA-binding</keyword>
<reference evidence="5 6" key="1">
    <citation type="submission" date="2018-08" db="EMBL/GenBank/DDBJ databases">
        <title>A genome reference for cultivated species of the human gut microbiota.</title>
        <authorList>
            <person name="Zou Y."/>
            <person name="Xue W."/>
            <person name="Luo G."/>
        </authorList>
    </citation>
    <scope>NUCLEOTIDE SEQUENCE [LARGE SCALE GENOMIC DNA]</scope>
    <source>
        <strain evidence="5 6">AF48-16</strain>
    </source>
</reference>